<reference evidence="1" key="1">
    <citation type="journal article" date="2022" name="Front. Plant Sci.">
        <title>Agronomic efficiency and genome mining analysis of the wheat-biostimulant rhizospheric bacterium Pseudomonas pergaminensis sp. nov. strain 1008T.</title>
        <authorList>
            <person name="Diaz M."/>
            <person name="Bach T."/>
            <person name="Gonzalez Anta G."/>
            <person name="Agaras B."/>
            <person name="Wibberg D."/>
            <person name="Noguera F."/>
            <person name="Canciani W."/>
            <person name="Valverde C."/>
        </authorList>
    </citation>
    <scope>NUCLEOTIDE SEQUENCE</scope>
    <source>
        <strain evidence="1">1008</strain>
    </source>
</reference>
<dbReference type="KEGG" id="ppeg:KUA23_18415"/>
<proteinExistence type="predicted"/>
<reference evidence="1" key="2">
    <citation type="submission" date="2024-04" db="EMBL/GenBank/DDBJ databases">
        <authorList>
            <person name="Diaz M."/>
            <person name="Bach T."/>
            <person name="Gonzalez Anta G."/>
            <person name="Agaras B."/>
            <person name="Wibberg D."/>
            <person name="Noguera F."/>
            <person name="Canciani W."/>
            <person name="Ybarra T."/>
            <person name="Nunez M.L."/>
            <person name="Valverde C."/>
        </authorList>
    </citation>
    <scope>NUCLEOTIDE SEQUENCE</scope>
    <source>
        <strain evidence="1">1008</strain>
    </source>
</reference>
<evidence type="ECO:0000313" key="2">
    <source>
        <dbReference type="Proteomes" id="UP001056907"/>
    </source>
</evidence>
<dbReference type="EMBL" id="CP078013">
    <property type="protein sequence ID" value="USV99034.1"/>
    <property type="molecule type" value="Genomic_DNA"/>
</dbReference>
<sequence>MKIELEDVDSPKGCLLRLGDLSMMFNTRLEAQQFVDQLQGRIGALKFGGAPSRDAVQGEGDPPA</sequence>
<gene>
    <name evidence="1" type="ORF">KUA23_18415</name>
</gene>
<dbReference type="RefSeq" id="WP_100520203.1">
    <property type="nucleotide sequence ID" value="NZ_CP078013.2"/>
</dbReference>
<protein>
    <submittedName>
        <fullName evidence="1">Uncharacterized protein</fullName>
    </submittedName>
</protein>
<accession>A0ABD7TBJ2</accession>
<name>A0ABD7TBJ2_9PSED</name>
<dbReference type="AlphaFoldDB" id="A0ABD7TBJ2"/>
<evidence type="ECO:0000313" key="1">
    <source>
        <dbReference type="EMBL" id="USV99034.1"/>
    </source>
</evidence>
<organism evidence="1 2">
    <name type="scientific">Pseudomonas pergaminensis</name>
    <dbReference type="NCBI Taxonomy" id="2853159"/>
    <lineage>
        <taxon>Bacteria</taxon>
        <taxon>Pseudomonadati</taxon>
        <taxon>Pseudomonadota</taxon>
        <taxon>Gammaproteobacteria</taxon>
        <taxon>Pseudomonadales</taxon>
        <taxon>Pseudomonadaceae</taxon>
        <taxon>Pseudomonas</taxon>
    </lineage>
</organism>
<dbReference type="Proteomes" id="UP001056907">
    <property type="component" value="Chromosome"/>
</dbReference>